<evidence type="ECO:0000256" key="1">
    <source>
        <dbReference type="SAM" id="Phobius"/>
    </source>
</evidence>
<keyword evidence="1" id="KW-0812">Transmembrane</keyword>
<proteinExistence type="predicted"/>
<protein>
    <submittedName>
        <fullName evidence="2">Predicted membrane protein (DUF2127)</fullName>
    </submittedName>
</protein>
<gene>
    <name evidence="2" type="ORF">NCTC11091_00710</name>
</gene>
<keyword evidence="1" id="KW-0472">Membrane</keyword>
<name>A0A378Q264_9GAMM</name>
<reference evidence="2 3" key="1">
    <citation type="submission" date="2018-06" db="EMBL/GenBank/DDBJ databases">
        <authorList>
            <consortium name="Pathogen Informatics"/>
            <person name="Doyle S."/>
        </authorList>
    </citation>
    <scope>NUCLEOTIDE SEQUENCE [LARGE SCALE GENOMIC DNA]</scope>
    <source>
        <strain evidence="2 3">NCTC11091</strain>
    </source>
</reference>
<dbReference type="InterPro" id="IPR021125">
    <property type="entry name" value="DUF2127"/>
</dbReference>
<accession>A0A378Q264</accession>
<dbReference type="Proteomes" id="UP000255193">
    <property type="component" value="Unassembled WGS sequence"/>
</dbReference>
<dbReference type="AlphaFoldDB" id="A0A378Q264"/>
<dbReference type="EMBL" id="UGQA01000001">
    <property type="protein sequence ID" value="STY94933.1"/>
    <property type="molecule type" value="Genomic_DNA"/>
</dbReference>
<feature type="transmembrane region" description="Helical" evidence="1">
    <location>
        <begin position="130"/>
        <end position="150"/>
    </location>
</feature>
<feature type="transmembrane region" description="Helical" evidence="1">
    <location>
        <begin position="156"/>
        <end position="173"/>
    </location>
</feature>
<sequence length="182" mass="20359">MTDLNSKPYSTSAHAISADNAQQAAMTQQPSRPNRAIGMVAAYELLKGIGAVLVAVVLAIWHTRIEHVAGTSIAAVRRTWGQWFAPQLDTLAGWAQGIDGHWRGLVALVLGYAALRFLEAYGLYRDRAWAYWLSLLGYGIFLPVEFYDVIAKPFNWLHLCVLLLNALVFWLVFRSMRQKGLI</sequence>
<evidence type="ECO:0000313" key="2">
    <source>
        <dbReference type="EMBL" id="STY94933.1"/>
    </source>
</evidence>
<dbReference type="Pfam" id="PF09900">
    <property type="entry name" value="DUF2127"/>
    <property type="match status" value="1"/>
</dbReference>
<keyword evidence="1" id="KW-1133">Transmembrane helix</keyword>
<feature type="transmembrane region" description="Helical" evidence="1">
    <location>
        <begin position="36"/>
        <end position="61"/>
    </location>
</feature>
<organism evidence="2 3">
    <name type="scientific">Faucicola atlantae</name>
    <dbReference type="NCBI Taxonomy" id="34059"/>
    <lineage>
        <taxon>Bacteria</taxon>
        <taxon>Pseudomonadati</taxon>
        <taxon>Pseudomonadota</taxon>
        <taxon>Gammaproteobacteria</taxon>
        <taxon>Moraxellales</taxon>
        <taxon>Moraxellaceae</taxon>
        <taxon>Faucicola</taxon>
    </lineage>
</organism>
<evidence type="ECO:0000313" key="3">
    <source>
        <dbReference type="Proteomes" id="UP000255193"/>
    </source>
</evidence>